<evidence type="ECO:0000256" key="1">
    <source>
        <dbReference type="ARBA" id="ARBA00006491"/>
    </source>
</evidence>
<comment type="similarity">
    <text evidence="1">Belongs to the FAM118 family.</text>
</comment>
<gene>
    <name evidence="4" type="ORF">NDU88_000015</name>
</gene>
<evidence type="ECO:0000256" key="2">
    <source>
        <dbReference type="ARBA" id="ARBA00022553"/>
    </source>
</evidence>
<evidence type="ECO:0000313" key="4">
    <source>
        <dbReference type="EMBL" id="KAJ1168061.1"/>
    </source>
</evidence>
<dbReference type="AlphaFoldDB" id="A0AAV7SVC8"/>
<organism evidence="4 5">
    <name type="scientific">Pleurodeles waltl</name>
    <name type="common">Iberian ribbed newt</name>
    <dbReference type="NCBI Taxonomy" id="8319"/>
    <lineage>
        <taxon>Eukaryota</taxon>
        <taxon>Metazoa</taxon>
        <taxon>Chordata</taxon>
        <taxon>Craniata</taxon>
        <taxon>Vertebrata</taxon>
        <taxon>Euteleostomi</taxon>
        <taxon>Amphibia</taxon>
        <taxon>Batrachia</taxon>
        <taxon>Caudata</taxon>
        <taxon>Salamandroidea</taxon>
        <taxon>Salamandridae</taxon>
        <taxon>Pleurodelinae</taxon>
        <taxon>Pleurodeles</taxon>
    </lineage>
</organism>
<dbReference type="PANTHER" id="PTHR28623">
    <property type="entry name" value="PROTEIN FAM118B"/>
    <property type="match status" value="1"/>
</dbReference>
<accession>A0AAV7SVC8</accession>
<proteinExistence type="inferred from homology"/>
<name>A0AAV7SVC8_PLEWA</name>
<comment type="caution">
    <text evidence="4">The sequence shown here is derived from an EMBL/GenBank/DDBJ whole genome shotgun (WGS) entry which is preliminary data.</text>
</comment>
<dbReference type="PANTHER" id="PTHR28623:SF2">
    <property type="entry name" value="PROTEIN FAM118A"/>
    <property type="match status" value="1"/>
</dbReference>
<keyword evidence="3" id="KW-0007">Acetylation</keyword>
<keyword evidence="5" id="KW-1185">Reference proteome</keyword>
<evidence type="ECO:0000313" key="5">
    <source>
        <dbReference type="Proteomes" id="UP001066276"/>
    </source>
</evidence>
<dbReference type="InterPro" id="IPR038916">
    <property type="entry name" value="FAM118"/>
</dbReference>
<sequence length="142" mass="15940">MLVAKKDDDTFYRRQRDLLWLGIKLITYGDDFAQFPQYLQDVSTLICKEETPGENKVVEKIVLCSISQKTFSSTVAGKYLHATVTTGMWNHMRAINPQHLGHTQRKQDEGQPLTSTALTVAPGDAALAAIVDQDQEIIPEYT</sequence>
<dbReference type="Proteomes" id="UP001066276">
    <property type="component" value="Chromosome 4_1"/>
</dbReference>
<reference evidence="4" key="1">
    <citation type="journal article" date="2022" name="bioRxiv">
        <title>Sequencing and chromosome-scale assembly of the giantPleurodeles waltlgenome.</title>
        <authorList>
            <person name="Brown T."/>
            <person name="Elewa A."/>
            <person name="Iarovenko S."/>
            <person name="Subramanian E."/>
            <person name="Araus A.J."/>
            <person name="Petzold A."/>
            <person name="Susuki M."/>
            <person name="Suzuki K.-i.T."/>
            <person name="Hayashi T."/>
            <person name="Toyoda A."/>
            <person name="Oliveira C."/>
            <person name="Osipova E."/>
            <person name="Leigh N.D."/>
            <person name="Simon A."/>
            <person name="Yun M.H."/>
        </authorList>
    </citation>
    <scope>NUCLEOTIDE SEQUENCE</scope>
    <source>
        <strain evidence="4">20211129_DDA</strain>
        <tissue evidence="4">Liver</tissue>
    </source>
</reference>
<keyword evidence="2" id="KW-0597">Phosphoprotein</keyword>
<dbReference type="EMBL" id="JANPWB010000007">
    <property type="protein sequence ID" value="KAJ1168061.1"/>
    <property type="molecule type" value="Genomic_DNA"/>
</dbReference>
<protein>
    <submittedName>
        <fullName evidence="4">Uncharacterized protein</fullName>
    </submittedName>
</protein>
<evidence type="ECO:0000256" key="3">
    <source>
        <dbReference type="ARBA" id="ARBA00022990"/>
    </source>
</evidence>